<comment type="caution">
    <text evidence="1">The sequence shown here is derived from an EMBL/GenBank/DDBJ whole genome shotgun (WGS) entry which is preliminary data.</text>
</comment>
<dbReference type="AlphaFoldDB" id="A0A015SWJ4"/>
<dbReference type="EMBL" id="JGCY01000142">
    <property type="protein sequence ID" value="EXY76554.1"/>
    <property type="molecule type" value="Genomic_DNA"/>
</dbReference>
<protein>
    <submittedName>
        <fullName evidence="1">Uncharacterized protein</fullName>
    </submittedName>
</protein>
<accession>A0A015SWJ4</accession>
<sequence length="51" mass="6343">MEEIPNLFYVALKNHHPSLFVSNNYHLANHYRELLYPHYTLLQHPYYHKFE</sequence>
<dbReference type="Proteomes" id="UP000020529">
    <property type="component" value="Unassembled WGS sequence"/>
</dbReference>
<evidence type="ECO:0000313" key="2">
    <source>
        <dbReference type="Proteomes" id="UP000020529"/>
    </source>
</evidence>
<evidence type="ECO:0000313" key="1">
    <source>
        <dbReference type="EMBL" id="EXY76554.1"/>
    </source>
</evidence>
<reference evidence="1 2" key="1">
    <citation type="submission" date="2014-02" db="EMBL/GenBank/DDBJ databases">
        <authorList>
            <person name="Sears C."/>
            <person name="Carroll K."/>
            <person name="Sack B.R."/>
            <person name="Qadri F."/>
            <person name="Myers L.L."/>
            <person name="Chung G.-T."/>
            <person name="Escheverria P."/>
            <person name="Fraser C.M."/>
            <person name="Sadzewicz L."/>
            <person name="Shefchek K.A."/>
            <person name="Tallon L."/>
            <person name="Das S.P."/>
            <person name="Daugherty S."/>
            <person name="Mongodin E.F."/>
        </authorList>
    </citation>
    <scope>NUCLEOTIDE SEQUENCE [LARGE SCALE GENOMIC DNA]</scope>
    <source>
        <strain evidence="2">3988T(B)14</strain>
    </source>
</reference>
<gene>
    <name evidence="1" type="ORF">M124_4555</name>
</gene>
<proteinExistence type="predicted"/>
<name>A0A015SWJ4_BACFG</name>
<organism evidence="1 2">
    <name type="scientific">Bacteroides fragilis str. 3988T(B)14</name>
    <dbReference type="NCBI Taxonomy" id="1339315"/>
    <lineage>
        <taxon>Bacteria</taxon>
        <taxon>Pseudomonadati</taxon>
        <taxon>Bacteroidota</taxon>
        <taxon>Bacteroidia</taxon>
        <taxon>Bacteroidales</taxon>
        <taxon>Bacteroidaceae</taxon>
        <taxon>Bacteroides</taxon>
    </lineage>
</organism>